<dbReference type="Gene3D" id="1.10.1220.10">
    <property type="entry name" value="Met repressor-like"/>
    <property type="match status" value="1"/>
</dbReference>
<dbReference type="Proteomes" id="UP001501407">
    <property type="component" value="Unassembled WGS sequence"/>
</dbReference>
<dbReference type="EMBL" id="BAABKZ010000001">
    <property type="protein sequence ID" value="GAA5084195.1"/>
    <property type="molecule type" value="Genomic_DNA"/>
</dbReference>
<dbReference type="InterPro" id="IPR010985">
    <property type="entry name" value="Ribbon_hlx_hlx"/>
</dbReference>
<dbReference type="SUPFAM" id="SSF47598">
    <property type="entry name" value="Ribbon-helix-helix"/>
    <property type="match status" value="1"/>
</dbReference>
<dbReference type="RefSeq" id="WP_194412103.1">
    <property type="nucleotide sequence ID" value="NZ_BAABKZ010000001.1"/>
</dbReference>
<proteinExistence type="predicted"/>
<gene>
    <name evidence="1" type="ORF">GCM10025760_01770</name>
</gene>
<evidence type="ECO:0000313" key="1">
    <source>
        <dbReference type="EMBL" id="GAA5084195.1"/>
    </source>
</evidence>
<dbReference type="InterPro" id="IPR013321">
    <property type="entry name" value="Arc_rbn_hlx_hlx"/>
</dbReference>
<keyword evidence="2" id="KW-1185">Reference proteome</keyword>
<dbReference type="InterPro" id="IPR008651">
    <property type="entry name" value="Uncharacterised_HicB"/>
</dbReference>
<comment type="caution">
    <text evidence="1">The sequence shown here is derived from an EMBL/GenBank/DDBJ whole genome shotgun (WGS) entry which is preliminary data.</text>
</comment>
<sequence length="168" mass="16908">MQIASHVEELQRQLAAAAAAGGSDTAELAARLAAALEPAARLAILEALSEAAGEITRELAPGSVDVRLRGREVDFIVSRPAPVAQPAPNPSGPVAVAAPQAAASVDDADDATARTTLRLPDSLKVRAEAAAASEGVSLNAWLVRAVTTSLDPPAGAAAAGSSYTGWVR</sequence>
<reference evidence="2" key="1">
    <citation type="journal article" date="2019" name="Int. J. Syst. Evol. Microbiol.">
        <title>The Global Catalogue of Microorganisms (GCM) 10K type strain sequencing project: providing services to taxonomists for standard genome sequencing and annotation.</title>
        <authorList>
            <consortium name="The Broad Institute Genomics Platform"/>
            <consortium name="The Broad Institute Genome Sequencing Center for Infectious Disease"/>
            <person name="Wu L."/>
            <person name="Ma J."/>
        </authorList>
    </citation>
    <scope>NUCLEOTIDE SEQUENCE [LARGE SCALE GENOMIC DNA]</scope>
    <source>
        <strain evidence="2">JCM 18959</strain>
    </source>
</reference>
<organism evidence="1 2">
    <name type="scientific">Microbacterium yannicii</name>
    <dbReference type="NCBI Taxonomy" id="671622"/>
    <lineage>
        <taxon>Bacteria</taxon>
        <taxon>Bacillati</taxon>
        <taxon>Actinomycetota</taxon>
        <taxon>Actinomycetes</taxon>
        <taxon>Micrococcales</taxon>
        <taxon>Microbacteriaceae</taxon>
        <taxon>Microbacterium</taxon>
    </lineage>
</organism>
<protein>
    <submittedName>
        <fullName evidence="1">Toxin-antitoxin system HicB family antitoxin</fullName>
    </submittedName>
</protein>
<dbReference type="Pfam" id="PF05534">
    <property type="entry name" value="HicB"/>
    <property type="match status" value="1"/>
</dbReference>
<evidence type="ECO:0000313" key="2">
    <source>
        <dbReference type="Proteomes" id="UP001501407"/>
    </source>
</evidence>
<name>A0ABP9LWH7_9MICO</name>
<accession>A0ABP9LWH7</accession>